<comment type="caution">
    <text evidence="3">The sequence shown here is derived from an EMBL/GenBank/DDBJ whole genome shotgun (WGS) entry which is preliminary data.</text>
</comment>
<feature type="domain" description="TonB C-terminal" evidence="2">
    <location>
        <begin position="116"/>
        <end position="203"/>
    </location>
</feature>
<protein>
    <submittedName>
        <fullName evidence="3">TonB protein, C-terminal domain protein</fullName>
    </submittedName>
</protein>
<dbReference type="RefSeq" id="WP_010571490.1">
    <property type="nucleotide sequence ID" value="NZ_AHMO02000008.1"/>
</dbReference>
<reference evidence="3" key="1">
    <citation type="submission" date="2013-05" db="EMBL/GenBank/DDBJ databases">
        <authorList>
            <person name="Harkins D.M."/>
            <person name="Durkin A.S."/>
            <person name="Brinkac L.M."/>
            <person name="Haft D.H."/>
            <person name="Selengut J.D."/>
            <person name="Sanka R."/>
            <person name="DePew J."/>
            <person name="Purushe J."/>
            <person name="Hartskeerl R.A."/>
            <person name="Ahmed A."/>
            <person name="van der Linden H."/>
            <person name="Goris M.G.A."/>
            <person name="Vinetz J.M."/>
            <person name="Sutton G.G."/>
            <person name="Nierman W.C."/>
            <person name="Fouts D.E."/>
        </authorList>
    </citation>
    <scope>NUCLEOTIDE SEQUENCE [LARGE SCALE GENOMIC DNA]</scope>
    <source>
        <strain evidence="3">5399</strain>
    </source>
</reference>
<evidence type="ECO:0000313" key="3">
    <source>
        <dbReference type="EMBL" id="EQA45921.1"/>
    </source>
</evidence>
<organism evidence="3 4">
    <name type="scientific">Leptospira broomii serovar Hurstbridge str. 5399</name>
    <dbReference type="NCBI Taxonomy" id="1049789"/>
    <lineage>
        <taxon>Bacteria</taxon>
        <taxon>Pseudomonadati</taxon>
        <taxon>Spirochaetota</taxon>
        <taxon>Spirochaetia</taxon>
        <taxon>Leptospirales</taxon>
        <taxon>Leptospiraceae</taxon>
        <taxon>Leptospira</taxon>
    </lineage>
</organism>
<dbReference type="STRING" id="1049789.LEP1GSC050_3357"/>
<evidence type="ECO:0000313" key="4">
    <source>
        <dbReference type="Proteomes" id="UP000015454"/>
    </source>
</evidence>
<gene>
    <name evidence="3" type="ORF">LEP1GSC050_3357</name>
</gene>
<dbReference type="NCBIfam" id="NF047760">
    <property type="entry name" value="LIC10042_TonB"/>
    <property type="match status" value="1"/>
</dbReference>
<dbReference type="GO" id="GO:0055085">
    <property type="term" value="P:transmembrane transport"/>
    <property type="evidence" value="ECO:0007669"/>
    <property type="project" value="InterPro"/>
</dbReference>
<dbReference type="AlphaFoldDB" id="T0FDG9"/>
<proteinExistence type="predicted"/>
<feature type="transmembrane region" description="Helical" evidence="1">
    <location>
        <begin position="54"/>
        <end position="76"/>
    </location>
</feature>
<keyword evidence="1" id="KW-1133">Transmembrane helix</keyword>
<keyword evidence="1" id="KW-0812">Transmembrane</keyword>
<evidence type="ECO:0000259" key="2">
    <source>
        <dbReference type="PROSITE" id="PS52015"/>
    </source>
</evidence>
<sequence length="203" mass="23101">MGDPSYFRKNGVQEEIVCNFNTGLVGFKTLGKELPILTFDFSLEEKIMNFRSSIFLSTIIHLLLVGGFLFFGHASLGNLSSVQLHLSKGGIPNLRFSIPSNLGNGLPASDQKREAGTEEFEVQKFKNEIHFPSEALEQRLESDCTWEVEIGRAGEARKVTTIRPCRYQIFESQFRKSIYRWKFQLKEGTILTIPVSFRIETND</sequence>
<keyword evidence="1" id="KW-0472">Membrane</keyword>
<evidence type="ECO:0000256" key="1">
    <source>
        <dbReference type="SAM" id="Phobius"/>
    </source>
</evidence>
<dbReference type="Gene3D" id="3.30.2420.10">
    <property type="entry name" value="TonB"/>
    <property type="match status" value="1"/>
</dbReference>
<name>T0FDG9_9LEPT</name>
<dbReference type="Pfam" id="PF03544">
    <property type="entry name" value="TonB_C"/>
    <property type="match status" value="1"/>
</dbReference>
<keyword evidence="4" id="KW-1185">Reference proteome</keyword>
<dbReference type="InterPro" id="IPR037682">
    <property type="entry name" value="TonB_C"/>
</dbReference>
<dbReference type="EMBL" id="AHMO02000008">
    <property type="protein sequence ID" value="EQA45921.1"/>
    <property type="molecule type" value="Genomic_DNA"/>
</dbReference>
<dbReference type="SUPFAM" id="SSF74653">
    <property type="entry name" value="TolA/TonB C-terminal domain"/>
    <property type="match status" value="1"/>
</dbReference>
<accession>T0FDG9</accession>
<dbReference type="Proteomes" id="UP000015454">
    <property type="component" value="Unassembled WGS sequence"/>
</dbReference>
<dbReference type="PROSITE" id="PS52015">
    <property type="entry name" value="TONB_CTD"/>
    <property type="match status" value="1"/>
</dbReference>